<dbReference type="PANTHER" id="PTHR47074">
    <property type="entry name" value="BNAC02G40300D PROTEIN"/>
    <property type="match status" value="1"/>
</dbReference>
<dbReference type="SUPFAM" id="SSF53098">
    <property type="entry name" value="Ribonuclease H-like"/>
    <property type="match status" value="1"/>
</dbReference>
<comment type="caution">
    <text evidence="2">The sequence shown here is derived from an EMBL/GenBank/DDBJ whole genome shotgun (WGS) entry which is preliminary data.</text>
</comment>
<dbReference type="AlphaFoldDB" id="A0A5J9U6J9"/>
<feature type="non-terminal residue" evidence="2">
    <location>
        <position position="1"/>
    </location>
</feature>
<evidence type="ECO:0000313" key="3">
    <source>
        <dbReference type="Proteomes" id="UP000324897"/>
    </source>
</evidence>
<dbReference type="Pfam" id="PF13456">
    <property type="entry name" value="RVT_3"/>
    <property type="match status" value="1"/>
</dbReference>
<keyword evidence="3" id="KW-1185">Reference proteome</keyword>
<dbReference type="GO" id="GO:0004523">
    <property type="term" value="F:RNA-DNA hybrid ribonuclease activity"/>
    <property type="evidence" value="ECO:0007669"/>
    <property type="project" value="InterPro"/>
</dbReference>
<dbReference type="GO" id="GO:0003676">
    <property type="term" value="F:nucleic acid binding"/>
    <property type="evidence" value="ECO:0007669"/>
    <property type="project" value="InterPro"/>
</dbReference>
<gene>
    <name evidence="2" type="ORF">EJB05_34852</name>
</gene>
<protein>
    <recommendedName>
        <fullName evidence="1">RNase H type-1 domain-containing protein</fullName>
    </recommendedName>
</protein>
<accession>A0A5J9U6J9</accession>
<organism evidence="2 3">
    <name type="scientific">Eragrostis curvula</name>
    <name type="common">weeping love grass</name>
    <dbReference type="NCBI Taxonomy" id="38414"/>
    <lineage>
        <taxon>Eukaryota</taxon>
        <taxon>Viridiplantae</taxon>
        <taxon>Streptophyta</taxon>
        <taxon>Embryophyta</taxon>
        <taxon>Tracheophyta</taxon>
        <taxon>Spermatophyta</taxon>
        <taxon>Magnoliopsida</taxon>
        <taxon>Liliopsida</taxon>
        <taxon>Poales</taxon>
        <taxon>Poaceae</taxon>
        <taxon>PACMAD clade</taxon>
        <taxon>Chloridoideae</taxon>
        <taxon>Eragrostideae</taxon>
        <taxon>Eragrostidinae</taxon>
        <taxon>Eragrostis</taxon>
    </lineage>
</organism>
<sequence>MKINVDAALSKNSTTAAMAAVAWDDIGKFQGASALVMEGITDAETAEALACREGLNLASDLLAQRNLQGKGMGPYGPIVRELSARRGSFALVDVTHENRGMNGDAHMPAKSSLYSPVGRHVWFLYPPEGVCNSHSLID</sequence>
<dbReference type="EMBL" id="RWGY01000029">
    <property type="protein sequence ID" value="TVU18740.1"/>
    <property type="molecule type" value="Genomic_DNA"/>
</dbReference>
<dbReference type="OrthoDB" id="694569at2759"/>
<dbReference type="InterPro" id="IPR052929">
    <property type="entry name" value="RNase_H-like_EbsB-rel"/>
</dbReference>
<proteinExistence type="predicted"/>
<feature type="domain" description="RNase H type-1" evidence="1">
    <location>
        <begin position="4"/>
        <end position="61"/>
    </location>
</feature>
<dbReference type="InterPro" id="IPR012337">
    <property type="entry name" value="RNaseH-like_sf"/>
</dbReference>
<dbReference type="InterPro" id="IPR002156">
    <property type="entry name" value="RNaseH_domain"/>
</dbReference>
<dbReference type="Gramene" id="TVU18740">
    <property type="protein sequence ID" value="TVU18740"/>
    <property type="gene ID" value="EJB05_34852"/>
</dbReference>
<reference evidence="2 3" key="1">
    <citation type="journal article" date="2019" name="Sci. Rep.">
        <title>A high-quality genome of Eragrostis curvula grass provides insights into Poaceae evolution and supports new strategies to enhance forage quality.</title>
        <authorList>
            <person name="Carballo J."/>
            <person name="Santos B.A.C.M."/>
            <person name="Zappacosta D."/>
            <person name="Garbus I."/>
            <person name="Selva J.P."/>
            <person name="Gallo C.A."/>
            <person name="Diaz A."/>
            <person name="Albertini E."/>
            <person name="Caccamo M."/>
            <person name="Echenique V."/>
        </authorList>
    </citation>
    <scope>NUCLEOTIDE SEQUENCE [LARGE SCALE GENOMIC DNA]</scope>
    <source>
        <strain evidence="3">cv. Victoria</strain>
        <tissue evidence="2">Leaf</tissue>
    </source>
</reference>
<evidence type="ECO:0000313" key="2">
    <source>
        <dbReference type="EMBL" id="TVU18740.1"/>
    </source>
</evidence>
<evidence type="ECO:0000259" key="1">
    <source>
        <dbReference type="Pfam" id="PF13456"/>
    </source>
</evidence>
<name>A0A5J9U6J9_9POAL</name>
<dbReference type="InterPro" id="IPR044730">
    <property type="entry name" value="RNase_H-like_dom_plant"/>
</dbReference>
<dbReference type="Proteomes" id="UP000324897">
    <property type="component" value="Chromosome 7"/>
</dbReference>
<dbReference type="PANTHER" id="PTHR47074:SF73">
    <property type="entry name" value="OS04G0448401 PROTEIN"/>
    <property type="match status" value="1"/>
</dbReference>
<dbReference type="CDD" id="cd06222">
    <property type="entry name" value="RNase_H_like"/>
    <property type="match status" value="1"/>
</dbReference>